<dbReference type="PANTHER" id="PTHR43169:SF2">
    <property type="entry name" value="NAD_GMP SYNTHASE DOMAIN-CONTAINING PROTEIN"/>
    <property type="match status" value="1"/>
</dbReference>
<sequence length="283" mass="31837">METGMTLQQKDERLGSILRDMGRVLIAFSGGVDSTFVLKRAYQELGDQVLAVTAASETFPTREFNAAVQIAEEMGVQLHKTEVKEFENASFVANNPDRCYHCKTGLYSHLQSMAKELGYPFIVDGSNVDDLGDYRPGLQAKTEQGVRSPLQEAGFLKAEIRELSKELGLKTWNKPSFACLSSRIPYGTKIEKYKIDQLDEAEDYLYALGFWQVRVRHHDKIARIEVMPDELAKVIELNEQIHQKFTSLGFTYVTLDLAGYRTGSMNAVLKKELPVVVKEEAAT</sequence>
<gene>
    <name evidence="3" type="primary">larE</name>
    <name evidence="3" type="ORF">FE784_19530</name>
</gene>
<organism evidence="3 4">
    <name type="scientific">Paenibacillus hemerocallicola</name>
    <dbReference type="NCBI Taxonomy" id="1172614"/>
    <lineage>
        <taxon>Bacteria</taxon>
        <taxon>Bacillati</taxon>
        <taxon>Bacillota</taxon>
        <taxon>Bacilli</taxon>
        <taxon>Bacillales</taxon>
        <taxon>Paenibacillaceae</taxon>
        <taxon>Paenibacillus</taxon>
    </lineage>
</organism>
<dbReference type="CDD" id="cd01990">
    <property type="entry name" value="LarE-like"/>
    <property type="match status" value="1"/>
</dbReference>
<dbReference type="AlphaFoldDB" id="A0A5C4T6F7"/>
<dbReference type="Pfam" id="PF02540">
    <property type="entry name" value="NAD_synthase"/>
    <property type="match status" value="1"/>
</dbReference>
<dbReference type="OrthoDB" id="9776919at2"/>
<keyword evidence="4" id="KW-1185">Reference proteome</keyword>
<dbReference type="InterPro" id="IPR022310">
    <property type="entry name" value="NAD/GMP_synthase"/>
</dbReference>
<dbReference type="SUPFAM" id="SSF52402">
    <property type="entry name" value="Adenine nucleotide alpha hydrolases-like"/>
    <property type="match status" value="1"/>
</dbReference>
<dbReference type="InterPro" id="IPR005232">
    <property type="entry name" value="LarE"/>
</dbReference>
<dbReference type="PANTHER" id="PTHR43169">
    <property type="entry name" value="EXSB FAMILY PROTEIN"/>
    <property type="match status" value="1"/>
</dbReference>
<evidence type="ECO:0000256" key="1">
    <source>
        <dbReference type="PIRSR" id="PIRSR006661-1"/>
    </source>
</evidence>
<dbReference type="Gene3D" id="3.40.50.620">
    <property type="entry name" value="HUPs"/>
    <property type="match status" value="1"/>
</dbReference>
<dbReference type="GO" id="GO:0016783">
    <property type="term" value="F:sulfurtransferase activity"/>
    <property type="evidence" value="ECO:0007669"/>
    <property type="project" value="InterPro"/>
</dbReference>
<proteinExistence type="predicted"/>
<reference evidence="3 4" key="1">
    <citation type="submission" date="2019-05" db="EMBL/GenBank/DDBJ databases">
        <title>We sequenced the genome of Paenibacillus hemerocallicola KCTC 33185 for further insight into its adaptation and study the phylogeny of Paenibacillus.</title>
        <authorList>
            <person name="Narsing Rao M.P."/>
        </authorList>
    </citation>
    <scope>NUCLEOTIDE SEQUENCE [LARGE SCALE GENOMIC DNA]</scope>
    <source>
        <strain evidence="3 4">KCTC 33185</strain>
    </source>
</reference>
<keyword evidence="3" id="KW-0808">Transferase</keyword>
<dbReference type="Proteomes" id="UP000307943">
    <property type="component" value="Unassembled WGS sequence"/>
</dbReference>
<evidence type="ECO:0000259" key="2">
    <source>
        <dbReference type="Pfam" id="PF02540"/>
    </source>
</evidence>
<evidence type="ECO:0000313" key="3">
    <source>
        <dbReference type="EMBL" id="TNJ64638.1"/>
    </source>
</evidence>
<dbReference type="RefSeq" id="WP_139603899.1">
    <property type="nucleotide sequence ID" value="NZ_VDCQ01000027.1"/>
</dbReference>
<feature type="domain" description="NAD/GMP synthase" evidence="2">
    <location>
        <begin position="23"/>
        <end position="90"/>
    </location>
</feature>
<comment type="caution">
    <text evidence="3">The sequence shown here is derived from an EMBL/GenBank/DDBJ whole genome shotgun (WGS) entry which is preliminary data.</text>
</comment>
<dbReference type="NCBIfam" id="TIGR00268">
    <property type="entry name" value="ATP-dependent sacrificial sulfur transferase LarE"/>
    <property type="match status" value="1"/>
</dbReference>
<dbReference type="InterPro" id="IPR052188">
    <property type="entry name" value="Ni-pincer_cofactor_biosynth"/>
</dbReference>
<dbReference type="PIRSF" id="PIRSF006661">
    <property type="entry name" value="PP-lp_UCP006661"/>
    <property type="match status" value="1"/>
</dbReference>
<feature type="active site" description="Nucleophile and sulfur donor" evidence="1">
    <location>
        <position position="179"/>
    </location>
</feature>
<dbReference type="InterPro" id="IPR014729">
    <property type="entry name" value="Rossmann-like_a/b/a_fold"/>
</dbReference>
<protein>
    <submittedName>
        <fullName evidence="3">ATP-dependent sacrificial sulfur transferase LarE</fullName>
    </submittedName>
</protein>
<name>A0A5C4T6F7_9BACL</name>
<dbReference type="GO" id="GO:0006163">
    <property type="term" value="P:purine nucleotide metabolic process"/>
    <property type="evidence" value="ECO:0007669"/>
    <property type="project" value="UniProtKB-ARBA"/>
</dbReference>
<accession>A0A5C4T6F7</accession>
<evidence type="ECO:0000313" key="4">
    <source>
        <dbReference type="Proteomes" id="UP000307943"/>
    </source>
</evidence>
<dbReference type="EMBL" id="VDCQ01000027">
    <property type="protein sequence ID" value="TNJ64638.1"/>
    <property type="molecule type" value="Genomic_DNA"/>
</dbReference>